<name>A0A368Y261_9BURK</name>
<evidence type="ECO:0000256" key="6">
    <source>
        <dbReference type="ARBA" id="ARBA00022989"/>
    </source>
</evidence>
<feature type="transmembrane region" description="Helical" evidence="9">
    <location>
        <begin position="58"/>
        <end position="81"/>
    </location>
</feature>
<dbReference type="EMBL" id="QPJK01000002">
    <property type="protein sequence ID" value="RCW74353.1"/>
    <property type="molecule type" value="Genomic_DNA"/>
</dbReference>
<dbReference type="Proteomes" id="UP000252884">
    <property type="component" value="Unassembled WGS sequence"/>
</dbReference>
<feature type="transmembrane region" description="Helical" evidence="9">
    <location>
        <begin position="93"/>
        <end position="114"/>
    </location>
</feature>
<reference evidence="10 11" key="1">
    <citation type="submission" date="2018-07" db="EMBL/GenBank/DDBJ databases">
        <title>Genomic Encyclopedia of Type Strains, Phase IV (KMG-IV): sequencing the most valuable type-strain genomes for metagenomic binning, comparative biology and taxonomic classification.</title>
        <authorList>
            <person name="Goeker M."/>
        </authorList>
    </citation>
    <scope>NUCLEOTIDE SEQUENCE [LARGE SCALE GENOMIC DNA]</scope>
    <source>
        <strain evidence="10 11">DSM 21634</strain>
    </source>
</reference>
<feature type="transmembrane region" description="Helical" evidence="9">
    <location>
        <begin position="6"/>
        <end position="26"/>
    </location>
</feature>
<keyword evidence="11" id="KW-1185">Reference proteome</keyword>
<evidence type="ECO:0000256" key="5">
    <source>
        <dbReference type="ARBA" id="ARBA00022970"/>
    </source>
</evidence>
<keyword evidence="5" id="KW-0029">Amino-acid transport</keyword>
<dbReference type="InterPro" id="IPR052157">
    <property type="entry name" value="BCAA_transport_permease"/>
</dbReference>
<evidence type="ECO:0000256" key="9">
    <source>
        <dbReference type="SAM" id="Phobius"/>
    </source>
</evidence>
<feature type="transmembrane region" description="Helical" evidence="9">
    <location>
        <begin position="224"/>
        <end position="247"/>
    </location>
</feature>
<dbReference type="GO" id="GO:0005886">
    <property type="term" value="C:plasma membrane"/>
    <property type="evidence" value="ECO:0007669"/>
    <property type="project" value="UniProtKB-SubCell"/>
</dbReference>
<keyword evidence="3" id="KW-1003">Cell membrane</keyword>
<comment type="caution">
    <text evidence="10">The sequence shown here is derived from an EMBL/GenBank/DDBJ whole genome shotgun (WGS) entry which is preliminary data.</text>
</comment>
<protein>
    <submittedName>
        <fullName evidence="10">Amino acid/amide ABC transporter membrane protein 1 (HAAT family)</fullName>
    </submittedName>
</protein>
<dbReference type="CDD" id="cd06582">
    <property type="entry name" value="TM_PBP1_LivH_like"/>
    <property type="match status" value="1"/>
</dbReference>
<proteinExistence type="inferred from homology"/>
<evidence type="ECO:0000256" key="4">
    <source>
        <dbReference type="ARBA" id="ARBA00022692"/>
    </source>
</evidence>
<evidence type="ECO:0000256" key="8">
    <source>
        <dbReference type="ARBA" id="ARBA00037998"/>
    </source>
</evidence>
<dbReference type="InterPro" id="IPR001851">
    <property type="entry name" value="ABC_transp_permease"/>
</dbReference>
<feature type="transmembrane region" description="Helical" evidence="9">
    <location>
        <begin position="134"/>
        <end position="156"/>
    </location>
</feature>
<dbReference type="GO" id="GO:0022857">
    <property type="term" value="F:transmembrane transporter activity"/>
    <property type="evidence" value="ECO:0007669"/>
    <property type="project" value="InterPro"/>
</dbReference>
<keyword evidence="2" id="KW-0813">Transport</keyword>
<evidence type="ECO:0000256" key="7">
    <source>
        <dbReference type="ARBA" id="ARBA00023136"/>
    </source>
</evidence>
<feature type="transmembrane region" description="Helical" evidence="9">
    <location>
        <begin position="254"/>
        <end position="278"/>
    </location>
</feature>
<evidence type="ECO:0000256" key="1">
    <source>
        <dbReference type="ARBA" id="ARBA00004651"/>
    </source>
</evidence>
<dbReference type="PANTHER" id="PTHR11795">
    <property type="entry name" value="BRANCHED-CHAIN AMINO ACID TRANSPORT SYSTEM PERMEASE PROTEIN LIVH"/>
    <property type="match status" value="1"/>
</dbReference>
<dbReference type="Pfam" id="PF02653">
    <property type="entry name" value="BPD_transp_2"/>
    <property type="match status" value="1"/>
</dbReference>
<organism evidence="10 11">
    <name type="scientific">Pseudorhodoferax soli</name>
    <dbReference type="NCBI Taxonomy" id="545864"/>
    <lineage>
        <taxon>Bacteria</taxon>
        <taxon>Pseudomonadati</taxon>
        <taxon>Pseudomonadota</taxon>
        <taxon>Betaproteobacteria</taxon>
        <taxon>Burkholderiales</taxon>
        <taxon>Comamonadaceae</taxon>
    </lineage>
</organism>
<dbReference type="PANTHER" id="PTHR11795:SF445">
    <property type="entry name" value="AMINO ACID ABC TRANSPORTER PERMEASE PROTEIN"/>
    <property type="match status" value="1"/>
</dbReference>
<sequence>MLLMSALVSGLGLGAMYGLIALGFHITYAVSGTVNFAQGSSMMLGAVLTWVFSQSMGWPMPLALAAALAVCALYGMVVEVVAVRPFARRGSNAWLMSTVALGIVLDNLVMHGFGKEPRSLPSPWAQTPITLGDAALGVYPLQLLIPVVGLALAAALHWVARHTRWGIAVLAVQQNRDAARLMGIPVKHVVLLAFALSTLLAGVAGALVAPLFNVHADMGTLFGLKAFAVAILGGIGSAWGVMLAGLVFGAGEALVTATLGSGYTQIMMFSLVIVALALRPDGLFGRAEVKKV</sequence>
<evidence type="ECO:0000313" key="10">
    <source>
        <dbReference type="EMBL" id="RCW74353.1"/>
    </source>
</evidence>
<accession>A0A368Y261</accession>
<dbReference type="OrthoDB" id="25113at2"/>
<feature type="transmembrane region" description="Helical" evidence="9">
    <location>
        <begin position="189"/>
        <end position="212"/>
    </location>
</feature>
<evidence type="ECO:0000256" key="2">
    <source>
        <dbReference type="ARBA" id="ARBA00022448"/>
    </source>
</evidence>
<dbReference type="GO" id="GO:0006865">
    <property type="term" value="P:amino acid transport"/>
    <property type="evidence" value="ECO:0007669"/>
    <property type="project" value="UniProtKB-KW"/>
</dbReference>
<evidence type="ECO:0000313" key="11">
    <source>
        <dbReference type="Proteomes" id="UP000252884"/>
    </source>
</evidence>
<comment type="subcellular location">
    <subcellularLocation>
        <location evidence="1">Cell membrane</location>
        <topology evidence="1">Multi-pass membrane protein</topology>
    </subcellularLocation>
</comment>
<dbReference type="RefSeq" id="WP_114467461.1">
    <property type="nucleotide sequence ID" value="NZ_QPJK01000002.1"/>
</dbReference>
<comment type="similarity">
    <text evidence="8">Belongs to the binding-protein-dependent transport system permease family. LivHM subfamily.</text>
</comment>
<dbReference type="AlphaFoldDB" id="A0A368Y261"/>
<keyword evidence="7 9" id="KW-0472">Membrane</keyword>
<keyword evidence="6 9" id="KW-1133">Transmembrane helix</keyword>
<evidence type="ECO:0000256" key="3">
    <source>
        <dbReference type="ARBA" id="ARBA00022475"/>
    </source>
</evidence>
<keyword evidence="4 9" id="KW-0812">Transmembrane</keyword>
<gene>
    <name evidence="10" type="ORF">DES41_102675</name>
</gene>